<dbReference type="Proteomes" id="UP000036097">
    <property type="component" value="Unassembled WGS sequence"/>
</dbReference>
<dbReference type="InterPro" id="IPR005170">
    <property type="entry name" value="Transptr-assoc_dom"/>
</dbReference>
<evidence type="ECO:0000256" key="10">
    <source>
        <dbReference type="SAM" id="MobiDB-lite"/>
    </source>
</evidence>
<sequence>MDVLILVALILLNGVFAMSEIALVTARKSRLQKLADNGDKGAARAIKLGEEPTRFLSTVQIGITAIGILNGIFGEAALAAPLAEYMQTLNIPAKTSSVASTAIVVIGITYVSIVIGELVPKRLAQFNPEGIARFMARPLSLLARLSRPFVWLLSSSTDLTLRLLGKNCQDGSDTLTEEDIRAVLSEGSECGAIEKQEHDMVRNVFHFDDRRVTSLMTPRSEIEQLDINKSLDSNINLLLASEHDRFPVVEGGLDNPLGVISAKQLLQYQIAKPASPLTHNIQPAVFVPENWTGTQLLEHFRHTGDPMVFVVDEYGDVQGIVTQNDILEALAGEFKNRAPEDIWSVEREDGSWSMDGLIPILVLKDLLGLNTLPDENQHGYHTLSGMLMWCLSRLPQVDDTVKWEGWQFTVTRIEGNRADKILVNRLTEDEDSAEQITENEVENSAKPEQDNMEK</sequence>
<dbReference type="SUPFAM" id="SSF54631">
    <property type="entry name" value="CBS-domain pair"/>
    <property type="match status" value="1"/>
</dbReference>
<dbReference type="SUPFAM" id="SSF56176">
    <property type="entry name" value="FAD-binding/transporter-associated domain-like"/>
    <property type="match status" value="1"/>
</dbReference>
<dbReference type="InterPro" id="IPR046342">
    <property type="entry name" value="CBS_dom_sf"/>
</dbReference>
<dbReference type="Gene3D" id="3.30.465.10">
    <property type="match status" value="1"/>
</dbReference>
<evidence type="ECO:0000256" key="3">
    <source>
        <dbReference type="ARBA" id="ARBA00022692"/>
    </source>
</evidence>
<evidence type="ECO:0000259" key="11">
    <source>
        <dbReference type="PROSITE" id="PS51371"/>
    </source>
</evidence>
<evidence type="ECO:0000256" key="9">
    <source>
        <dbReference type="PROSITE-ProRule" id="PRU01193"/>
    </source>
</evidence>
<dbReference type="PANTHER" id="PTHR43099:SF5">
    <property type="entry name" value="HLYC_CORC FAMILY TRANSPORTER"/>
    <property type="match status" value="1"/>
</dbReference>
<keyword evidence="3 9" id="KW-0812">Transmembrane</keyword>
<feature type="domain" description="CNNM transmembrane" evidence="12">
    <location>
        <begin position="1"/>
        <end position="197"/>
    </location>
</feature>
<evidence type="ECO:0000256" key="4">
    <source>
        <dbReference type="ARBA" id="ARBA00022737"/>
    </source>
</evidence>
<accession>A0A0J1GY89</accession>
<proteinExistence type="predicted"/>
<feature type="domain" description="CBS" evidence="11">
    <location>
        <begin position="277"/>
        <end position="340"/>
    </location>
</feature>
<feature type="region of interest" description="Disordered" evidence="10">
    <location>
        <begin position="428"/>
        <end position="454"/>
    </location>
</feature>
<dbReference type="SMART" id="SM01091">
    <property type="entry name" value="CorC_HlyC"/>
    <property type="match status" value="1"/>
</dbReference>
<dbReference type="Pfam" id="PF01595">
    <property type="entry name" value="CNNM"/>
    <property type="match status" value="1"/>
</dbReference>
<dbReference type="PROSITE" id="PS51371">
    <property type="entry name" value="CBS"/>
    <property type="match status" value="2"/>
</dbReference>
<feature type="compositionally biased region" description="Acidic residues" evidence="10">
    <location>
        <begin position="428"/>
        <end position="441"/>
    </location>
</feature>
<keyword evidence="6 8" id="KW-0129">CBS domain</keyword>
<evidence type="ECO:0000259" key="12">
    <source>
        <dbReference type="PROSITE" id="PS51846"/>
    </source>
</evidence>
<gene>
    <name evidence="13" type="ORF">ABT56_14205</name>
</gene>
<dbReference type="GO" id="GO:0050660">
    <property type="term" value="F:flavin adenine dinucleotide binding"/>
    <property type="evidence" value="ECO:0007669"/>
    <property type="project" value="InterPro"/>
</dbReference>
<dbReference type="SMART" id="SM00116">
    <property type="entry name" value="CBS"/>
    <property type="match status" value="2"/>
</dbReference>
<evidence type="ECO:0000256" key="7">
    <source>
        <dbReference type="ARBA" id="ARBA00023136"/>
    </source>
</evidence>
<evidence type="ECO:0000256" key="1">
    <source>
        <dbReference type="ARBA" id="ARBA00004651"/>
    </source>
</evidence>
<dbReference type="InterPro" id="IPR002550">
    <property type="entry name" value="CNNM"/>
</dbReference>
<dbReference type="InterPro" id="IPR016169">
    <property type="entry name" value="FAD-bd_PCMH_sub2"/>
</dbReference>
<comment type="caution">
    <text evidence="13">The sequence shown here is derived from an EMBL/GenBank/DDBJ whole genome shotgun (WGS) entry which is preliminary data.</text>
</comment>
<dbReference type="RefSeq" id="WP_047879549.1">
    <property type="nucleotide sequence ID" value="NZ_LDOT01000021.1"/>
</dbReference>
<organism evidence="13 14">
    <name type="scientific">Photobacterium aquae</name>
    <dbReference type="NCBI Taxonomy" id="1195763"/>
    <lineage>
        <taxon>Bacteria</taxon>
        <taxon>Pseudomonadati</taxon>
        <taxon>Pseudomonadota</taxon>
        <taxon>Gammaproteobacteria</taxon>
        <taxon>Vibrionales</taxon>
        <taxon>Vibrionaceae</taxon>
        <taxon>Photobacterium</taxon>
    </lineage>
</organism>
<evidence type="ECO:0000256" key="8">
    <source>
        <dbReference type="PROSITE-ProRule" id="PRU00703"/>
    </source>
</evidence>
<dbReference type="InterPro" id="IPR051676">
    <property type="entry name" value="UPF0053_domain"/>
</dbReference>
<evidence type="ECO:0000256" key="5">
    <source>
        <dbReference type="ARBA" id="ARBA00022989"/>
    </source>
</evidence>
<protein>
    <submittedName>
        <fullName evidence="13">Membrane protein</fullName>
    </submittedName>
</protein>
<dbReference type="STRING" id="1195763.ABT56_14205"/>
<evidence type="ECO:0000256" key="2">
    <source>
        <dbReference type="ARBA" id="ARBA00022475"/>
    </source>
</evidence>
<evidence type="ECO:0000313" key="14">
    <source>
        <dbReference type="Proteomes" id="UP000036097"/>
    </source>
</evidence>
<comment type="subcellular location">
    <subcellularLocation>
        <location evidence="1">Cell membrane</location>
        <topology evidence="1">Multi-pass membrane protein</topology>
    </subcellularLocation>
</comment>
<dbReference type="PATRIC" id="fig|1195763.3.peg.3008"/>
<feature type="compositionally biased region" description="Basic and acidic residues" evidence="10">
    <location>
        <begin position="443"/>
        <end position="454"/>
    </location>
</feature>
<evidence type="ECO:0000313" key="13">
    <source>
        <dbReference type="EMBL" id="KLV04613.1"/>
    </source>
</evidence>
<evidence type="ECO:0000256" key="6">
    <source>
        <dbReference type="ARBA" id="ARBA00023122"/>
    </source>
</evidence>
<dbReference type="InterPro" id="IPR000644">
    <property type="entry name" value="CBS_dom"/>
</dbReference>
<reference evidence="13 14" key="1">
    <citation type="submission" date="2015-05" db="EMBL/GenBank/DDBJ databases">
        <title>Photobacterium galathea sp. nov.</title>
        <authorList>
            <person name="Machado H."/>
            <person name="Gram L."/>
        </authorList>
    </citation>
    <scope>NUCLEOTIDE SEQUENCE [LARGE SCALE GENOMIC DNA]</scope>
    <source>
        <strain evidence="13 14">CGMCC 1.12159</strain>
    </source>
</reference>
<dbReference type="CDD" id="cd04590">
    <property type="entry name" value="CBS_pair_CorC_HlyC_assoc"/>
    <property type="match status" value="1"/>
</dbReference>
<dbReference type="Pfam" id="PF03471">
    <property type="entry name" value="CorC_HlyC"/>
    <property type="match status" value="1"/>
</dbReference>
<dbReference type="GO" id="GO:0005886">
    <property type="term" value="C:plasma membrane"/>
    <property type="evidence" value="ECO:0007669"/>
    <property type="project" value="UniProtKB-SubCell"/>
</dbReference>
<dbReference type="Pfam" id="PF00571">
    <property type="entry name" value="CBS"/>
    <property type="match status" value="1"/>
</dbReference>
<keyword evidence="2" id="KW-1003">Cell membrane</keyword>
<dbReference type="PROSITE" id="PS51846">
    <property type="entry name" value="CNNM"/>
    <property type="match status" value="1"/>
</dbReference>
<keyword evidence="7 9" id="KW-0472">Membrane</keyword>
<dbReference type="OrthoDB" id="9797674at2"/>
<dbReference type="AlphaFoldDB" id="A0A0J1GY89"/>
<keyword evidence="5 9" id="KW-1133">Transmembrane helix</keyword>
<keyword evidence="4" id="KW-0677">Repeat</keyword>
<keyword evidence="14" id="KW-1185">Reference proteome</keyword>
<dbReference type="Gene3D" id="3.10.580.10">
    <property type="entry name" value="CBS-domain"/>
    <property type="match status" value="1"/>
</dbReference>
<dbReference type="InterPro" id="IPR044751">
    <property type="entry name" value="Ion_transp-like_CBS"/>
</dbReference>
<dbReference type="InterPro" id="IPR036318">
    <property type="entry name" value="FAD-bd_PCMH-like_sf"/>
</dbReference>
<dbReference type="PANTHER" id="PTHR43099">
    <property type="entry name" value="UPF0053 PROTEIN YRKA"/>
    <property type="match status" value="1"/>
</dbReference>
<feature type="domain" description="CBS" evidence="11">
    <location>
        <begin position="216"/>
        <end position="276"/>
    </location>
</feature>
<name>A0A0J1GY89_9GAMM</name>
<dbReference type="EMBL" id="LDOT01000021">
    <property type="protein sequence ID" value="KLV04613.1"/>
    <property type="molecule type" value="Genomic_DNA"/>
</dbReference>